<gene>
    <name evidence="3" type="ORF">NCTC13834_02768</name>
</gene>
<dbReference type="PANTHER" id="PTHR42954:SF1">
    <property type="entry name" value="FERROUS IRON TRANSPORTER FEOA DOMAIN-CONTAINING PROTEIN"/>
    <property type="match status" value="1"/>
</dbReference>
<reference evidence="3 4" key="1">
    <citation type="submission" date="2018-06" db="EMBL/GenBank/DDBJ databases">
        <authorList>
            <consortium name="Pathogen Informatics"/>
            <person name="Doyle S."/>
        </authorList>
    </citation>
    <scope>NUCLEOTIDE SEQUENCE [LARGE SCALE GENOMIC DNA]</scope>
    <source>
        <strain evidence="3 4">NCTC13834</strain>
    </source>
</reference>
<dbReference type="Pfam" id="PF04023">
    <property type="entry name" value="FeoA"/>
    <property type="match status" value="1"/>
</dbReference>
<name>A0A380GQE8_9STAP</name>
<dbReference type="SMART" id="SM00899">
    <property type="entry name" value="FeoA"/>
    <property type="match status" value="1"/>
</dbReference>
<evidence type="ECO:0000313" key="3">
    <source>
        <dbReference type="EMBL" id="SUM56359.1"/>
    </source>
</evidence>
<accession>A0A380GQE8</accession>
<organism evidence="3 4">
    <name type="scientific">Staphylococcus nepalensis</name>
    <dbReference type="NCBI Taxonomy" id="214473"/>
    <lineage>
        <taxon>Bacteria</taxon>
        <taxon>Bacillati</taxon>
        <taxon>Bacillota</taxon>
        <taxon>Bacilli</taxon>
        <taxon>Bacillales</taxon>
        <taxon>Staphylococcaceae</taxon>
        <taxon>Staphylococcus</taxon>
    </lineage>
</organism>
<dbReference type="InterPro" id="IPR007167">
    <property type="entry name" value="Fe-transptr_FeoA-like"/>
</dbReference>
<evidence type="ECO:0000313" key="4">
    <source>
        <dbReference type="Proteomes" id="UP000254412"/>
    </source>
</evidence>
<dbReference type="InterPro" id="IPR052713">
    <property type="entry name" value="FeoA"/>
</dbReference>
<dbReference type="InterPro" id="IPR008988">
    <property type="entry name" value="Transcriptional_repressor_C"/>
</dbReference>
<sequence length="79" mass="9002">MMLSINSGTLKKNYKIKNIKIKNQHMRHRLNALGLTNGTKLKIKQRCLFKGPCILEVNGQCLSIRGYDACQIELEALNE</sequence>
<protein>
    <submittedName>
        <fullName evidence="3">FeoA domain protein</fullName>
    </submittedName>
</protein>
<evidence type="ECO:0000259" key="2">
    <source>
        <dbReference type="SMART" id="SM00899"/>
    </source>
</evidence>
<evidence type="ECO:0000256" key="1">
    <source>
        <dbReference type="ARBA" id="ARBA00023004"/>
    </source>
</evidence>
<dbReference type="Gene3D" id="2.30.30.90">
    <property type="match status" value="1"/>
</dbReference>
<dbReference type="AlphaFoldDB" id="A0A380GQE8"/>
<dbReference type="EMBL" id="UHDS01000001">
    <property type="protein sequence ID" value="SUM56359.1"/>
    <property type="molecule type" value="Genomic_DNA"/>
</dbReference>
<dbReference type="GO" id="GO:0046914">
    <property type="term" value="F:transition metal ion binding"/>
    <property type="evidence" value="ECO:0007669"/>
    <property type="project" value="InterPro"/>
</dbReference>
<dbReference type="Proteomes" id="UP000254412">
    <property type="component" value="Unassembled WGS sequence"/>
</dbReference>
<dbReference type="InterPro" id="IPR038157">
    <property type="entry name" value="FeoA_core_dom"/>
</dbReference>
<proteinExistence type="predicted"/>
<dbReference type="PANTHER" id="PTHR42954">
    <property type="entry name" value="FE(2+) TRANSPORT PROTEIN A"/>
    <property type="match status" value="1"/>
</dbReference>
<dbReference type="SUPFAM" id="SSF50037">
    <property type="entry name" value="C-terminal domain of transcriptional repressors"/>
    <property type="match status" value="1"/>
</dbReference>
<feature type="domain" description="Ferrous iron transporter FeoA-like" evidence="2">
    <location>
        <begin position="3"/>
        <end position="76"/>
    </location>
</feature>
<keyword evidence="1" id="KW-0408">Iron</keyword>